<organism evidence="1 2">
    <name type="scientific">Kribbella deserti</name>
    <dbReference type="NCBI Taxonomy" id="1926257"/>
    <lineage>
        <taxon>Bacteria</taxon>
        <taxon>Bacillati</taxon>
        <taxon>Actinomycetota</taxon>
        <taxon>Actinomycetes</taxon>
        <taxon>Propionibacteriales</taxon>
        <taxon>Kribbellaceae</taxon>
        <taxon>Kribbella</taxon>
    </lineage>
</organism>
<evidence type="ECO:0000313" key="1">
    <source>
        <dbReference type="EMBL" id="MFC0627775.1"/>
    </source>
</evidence>
<dbReference type="EMBL" id="JBHLTC010000036">
    <property type="protein sequence ID" value="MFC0627775.1"/>
    <property type="molecule type" value="Genomic_DNA"/>
</dbReference>
<comment type="caution">
    <text evidence="1">The sequence shown here is derived from an EMBL/GenBank/DDBJ whole genome shotgun (WGS) entry which is preliminary data.</text>
</comment>
<protein>
    <submittedName>
        <fullName evidence="1">Uncharacterized protein</fullName>
    </submittedName>
</protein>
<proteinExistence type="predicted"/>
<keyword evidence="2" id="KW-1185">Reference proteome</keyword>
<dbReference type="RefSeq" id="WP_380052922.1">
    <property type="nucleotide sequence ID" value="NZ_JBHLTC010000036.1"/>
</dbReference>
<gene>
    <name evidence="1" type="ORF">ACFFGN_27120</name>
</gene>
<accession>A0ABV6QTD0</accession>
<name>A0ABV6QTD0_9ACTN</name>
<evidence type="ECO:0000313" key="2">
    <source>
        <dbReference type="Proteomes" id="UP001589890"/>
    </source>
</evidence>
<sequence length="126" mass="13781">MSTPFEAALELVVRDLRNTGGITLQLLPEPVDSDPSYESMWMLSGRTARTGLLAPTEMAQPDRIVHIADQVQDFVLEELGRLSLPATWPECPEHPDSHPLTPVQAIAGPSWMCPKSDHTIAAIGQL</sequence>
<dbReference type="Proteomes" id="UP001589890">
    <property type="component" value="Unassembled WGS sequence"/>
</dbReference>
<reference evidence="1 2" key="1">
    <citation type="submission" date="2024-09" db="EMBL/GenBank/DDBJ databases">
        <authorList>
            <person name="Sun Q."/>
            <person name="Mori K."/>
        </authorList>
    </citation>
    <scope>NUCLEOTIDE SEQUENCE [LARGE SCALE GENOMIC DNA]</scope>
    <source>
        <strain evidence="1 2">CGMCC 1.15906</strain>
    </source>
</reference>